<dbReference type="GO" id="GO:0022857">
    <property type="term" value="F:transmembrane transporter activity"/>
    <property type="evidence" value="ECO:0007669"/>
    <property type="project" value="UniProtKB-UniRule"/>
</dbReference>
<sequence>MTPGVIGFGALVVAGLLMAIQLPVAAVLAAVAVLAGLLMQLSLAGGALMPALHATGAGLVADASTLMLLPEIWALPLVVILGNLAFYGGIATRIYDAAALWLRGVPGGLAMAAILGCGGFAAMTGSSVACASTMGRICVPEMLNRGYDPRLATASVAVGGTLGALIPPSVLFVLFGLLAGAPVAALFLAGLLPGLLTLAAALLAVMLWLRGDPGAGPAFDDAPPRRVEAARALWPALLLLAVLVGAILAGLGIVAALAICTALALATGITAHRLTGAVLWLALRESAMQLAQLLLFLIAARLFYGVMQLGGLGEMLAAWVTGQGLSVIAVMIALSLACLVLGAFIEPAGVLSLVLPLLLPLALAMDMNLIWVGVILVKLLEIGLITPPVGMNVFVIGNVTPNVRADRVFAGVARFIGPDMLVLLVLILFPAISLLLPGLIR</sequence>
<feature type="transmembrane region" description="Helical" evidence="8">
    <location>
        <begin position="316"/>
        <end position="345"/>
    </location>
</feature>
<comment type="subcellular location">
    <subcellularLocation>
        <location evidence="1 7">Cell inner membrane</location>
        <topology evidence="1 7">Multi-pass membrane protein</topology>
    </subcellularLocation>
</comment>
<keyword evidence="3 7" id="KW-0997">Cell inner membrane</keyword>
<evidence type="ECO:0000259" key="9">
    <source>
        <dbReference type="Pfam" id="PF06808"/>
    </source>
</evidence>
<evidence type="ECO:0000256" key="6">
    <source>
        <dbReference type="ARBA" id="ARBA00023136"/>
    </source>
</evidence>
<feature type="transmembrane region" description="Helical" evidence="8">
    <location>
        <begin position="184"/>
        <end position="209"/>
    </location>
</feature>
<dbReference type="InterPro" id="IPR010656">
    <property type="entry name" value="DctM"/>
</dbReference>
<accession>A0A419A7R9</accession>
<evidence type="ECO:0000313" key="11">
    <source>
        <dbReference type="Proteomes" id="UP000283587"/>
    </source>
</evidence>
<feature type="transmembrane region" description="Helical" evidence="8">
    <location>
        <begin position="286"/>
        <end position="304"/>
    </location>
</feature>
<comment type="function">
    <text evidence="7">Part of the tripartite ATP-independent periplasmic (TRAP) transport system.</text>
</comment>
<dbReference type="EMBL" id="QZEW01000030">
    <property type="protein sequence ID" value="RJL16651.1"/>
    <property type="molecule type" value="Genomic_DNA"/>
</dbReference>
<protein>
    <submittedName>
        <fullName evidence="10">TRAP transporter large permease subunit</fullName>
    </submittedName>
</protein>
<dbReference type="InterPro" id="IPR004681">
    <property type="entry name" value="TRAP_DctM"/>
</dbReference>
<evidence type="ECO:0000313" key="10">
    <source>
        <dbReference type="EMBL" id="RJL16651.1"/>
    </source>
</evidence>
<feature type="domain" description="TRAP C4-dicarboxylate transport system permease DctM subunit" evidence="9">
    <location>
        <begin position="12"/>
        <end position="432"/>
    </location>
</feature>
<feature type="transmembrane region" description="Helical" evidence="8">
    <location>
        <begin position="379"/>
        <end position="400"/>
    </location>
</feature>
<keyword evidence="11" id="KW-1185">Reference proteome</keyword>
<dbReference type="PANTHER" id="PTHR33362">
    <property type="entry name" value="SIALIC ACID TRAP TRANSPORTER PERMEASE PROTEIN SIAT-RELATED"/>
    <property type="match status" value="1"/>
</dbReference>
<name>A0A419A7R9_9RHOB</name>
<dbReference type="Pfam" id="PF06808">
    <property type="entry name" value="DctM"/>
    <property type="match status" value="1"/>
</dbReference>
<feature type="transmembrane region" description="Helical" evidence="8">
    <location>
        <begin position="72"/>
        <end position="95"/>
    </location>
</feature>
<dbReference type="OrthoDB" id="9790209at2"/>
<evidence type="ECO:0000256" key="5">
    <source>
        <dbReference type="ARBA" id="ARBA00022989"/>
    </source>
</evidence>
<feature type="transmembrane region" description="Helical" evidence="8">
    <location>
        <begin position="39"/>
        <end position="60"/>
    </location>
</feature>
<comment type="caution">
    <text evidence="10">The sequence shown here is derived from an EMBL/GenBank/DDBJ whole genome shotgun (WGS) entry which is preliminary data.</text>
</comment>
<gene>
    <name evidence="10" type="ORF">D3P05_08700</name>
</gene>
<feature type="transmembrane region" description="Helical" evidence="8">
    <location>
        <begin position="151"/>
        <end position="178"/>
    </location>
</feature>
<dbReference type="PANTHER" id="PTHR33362:SF5">
    <property type="entry name" value="C4-DICARBOXYLATE TRAP TRANSPORTER LARGE PERMEASE PROTEIN DCTM"/>
    <property type="match status" value="1"/>
</dbReference>
<keyword evidence="7" id="KW-0813">Transport</keyword>
<evidence type="ECO:0000256" key="7">
    <source>
        <dbReference type="RuleBase" id="RU369079"/>
    </source>
</evidence>
<feature type="transmembrane region" description="Helical" evidence="8">
    <location>
        <begin position="233"/>
        <end position="266"/>
    </location>
</feature>
<keyword evidence="5 8" id="KW-1133">Transmembrane helix</keyword>
<evidence type="ECO:0000256" key="4">
    <source>
        <dbReference type="ARBA" id="ARBA00022692"/>
    </source>
</evidence>
<feature type="transmembrane region" description="Helical" evidence="8">
    <location>
        <begin position="351"/>
        <end position="372"/>
    </location>
</feature>
<dbReference type="Proteomes" id="UP000283587">
    <property type="component" value="Unassembled WGS sequence"/>
</dbReference>
<dbReference type="GO" id="GO:0005886">
    <property type="term" value="C:plasma membrane"/>
    <property type="evidence" value="ECO:0007669"/>
    <property type="project" value="UniProtKB-SubCell"/>
</dbReference>
<dbReference type="RefSeq" id="WP_119897783.1">
    <property type="nucleotide sequence ID" value="NZ_QNRC01000005.1"/>
</dbReference>
<organism evidence="10 11">
    <name type="scientific">Paracoccus siganidrum</name>
    <dbReference type="NCBI Taxonomy" id="1276757"/>
    <lineage>
        <taxon>Bacteria</taxon>
        <taxon>Pseudomonadati</taxon>
        <taxon>Pseudomonadota</taxon>
        <taxon>Alphaproteobacteria</taxon>
        <taxon>Rhodobacterales</taxon>
        <taxon>Paracoccaceae</taxon>
        <taxon>Paracoccus</taxon>
    </lineage>
</organism>
<keyword evidence="6 8" id="KW-0472">Membrane</keyword>
<keyword evidence="2" id="KW-1003">Cell membrane</keyword>
<evidence type="ECO:0000256" key="3">
    <source>
        <dbReference type="ARBA" id="ARBA00022519"/>
    </source>
</evidence>
<feature type="transmembrane region" description="Helical" evidence="8">
    <location>
        <begin position="420"/>
        <end position="440"/>
    </location>
</feature>
<evidence type="ECO:0000256" key="8">
    <source>
        <dbReference type="SAM" id="Phobius"/>
    </source>
</evidence>
<proteinExistence type="predicted"/>
<keyword evidence="4 8" id="KW-0812">Transmembrane</keyword>
<reference evidence="11" key="1">
    <citation type="submission" date="2018-09" db="EMBL/GenBank/DDBJ databases">
        <title>Paracoccus onubensis nov. sp. a moderate halophilic bacterium isolated from Gruta de las Maravillas (Aracena, Spain).</title>
        <authorList>
            <person name="Jurado V."/>
            <person name="Gutierrez-Patricio S."/>
            <person name="Gonzalez-Pimentel J.L."/>
            <person name="Miller A.Z."/>
            <person name="Laiz L."/>
            <person name="Saiz-Jimenez C."/>
        </authorList>
    </citation>
    <scope>NUCLEOTIDE SEQUENCE [LARGE SCALE GENOMIC DNA]</scope>
    <source>
        <strain evidence="11">DSM 26381</strain>
    </source>
</reference>
<feature type="transmembrane region" description="Helical" evidence="8">
    <location>
        <begin position="107"/>
        <end position="130"/>
    </location>
</feature>
<dbReference type="AlphaFoldDB" id="A0A419A7R9"/>
<evidence type="ECO:0000256" key="2">
    <source>
        <dbReference type="ARBA" id="ARBA00022475"/>
    </source>
</evidence>
<evidence type="ECO:0000256" key="1">
    <source>
        <dbReference type="ARBA" id="ARBA00004429"/>
    </source>
</evidence>